<evidence type="ECO:0000256" key="2">
    <source>
        <dbReference type="SAM" id="Coils"/>
    </source>
</evidence>
<dbReference type="PANTHER" id="PTHR10331:SF6">
    <property type="entry name" value="SPINDLE ASSEMBLY ABNORMAL 4"/>
    <property type="match status" value="1"/>
</dbReference>
<feature type="coiled-coil region" evidence="2">
    <location>
        <begin position="625"/>
        <end position="771"/>
    </location>
</feature>
<dbReference type="PANTHER" id="PTHR10331">
    <property type="entry name" value="T COMPLEX PROTEIN 10"/>
    <property type="match status" value="1"/>
</dbReference>
<dbReference type="InterPro" id="IPR026581">
    <property type="entry name" value="TCP10L/CENPJ"/>
</dbReference>
<dbReference type="InterPro" id="IPR009852">
    <property type="entry name" value="CENPJ_C_dom"/>
</dbReference>
<feature type="domain" description="Centromere protein J C-terminal" evidence="4">
    <location>
        <begin position="1046"/>
        <end position="1080"/>
    </location>
</feature>
<comment type="caution">
    <text evidence="6">The sequence shown here is derived from an EMBL/GenBank/DDBJ whole genome shotgun (WGS) entry which is preliminary data.</text>
</comment>
<dbReference type="InterPro" id="IPR047002">
    <property type="entry name" value="Tcp10_C_sf"/>
</dbReference>
<organism evidence="6 7">
    <name type="scientific">Vespula squamosa</name>
    <name type="common">Southern yellow jacket</name>
    <name type="synonym">Wasp</name>
    <dbReference type="NCBI Taxonomy" id="30214"/>
    <lineage>
        <taxon>Eukaryota</taxon>
        <taxon>Metazoa</taxon>
        <taxon>Ecdysozoa</taxon>
        <taxon>Arthropoda</taxon>
        <taxon>Hexapoda</taxon>
        <taxon>Insecta</taxon>
        <taxon>Pterygota</taxon>
        <taxon>Neoptera</taxon>
        <taxon>Endopterygota</taxon>
        <taxon>Hymenoptera</taxon>
        <taxon>Apocrita</taxon>
        <taxon>Aculeata</taxon>
        <taxon>Vespoidea</taxon>
        <taxon>Vespidae</taxon>
        <taxon>Vespinae</taxon>
        <taxon>Vespula</taxon>
    </lineage>
</organism>
<dbReference type="Pfam" id="PF25779">
    <property type="entry name" value="Tubulin-bind_CPAP"/>
    <property type="match status" value="1"/>
</dbReference>
<dbReference type="Gene3D" id="2.60.450.20">
    <property type="match status" value="1"/>
</dbReference>
<dbReference type="EMBL" id="JAUDFV010000039">
    <property type="protein sequence ID" value="KAL2736994.1"/>
    <property type="molecule type" value="Genomic_DNA"/>
</dbReference>
<dbReference type="SUPFAM" id="SSF53254">
    <property type="entry name" value="Phosphoglycerate mutase-like"/>
    <property type="match status" value="1"/>
</dbReference>
<dbReference type="GO" id="GO:0016791">
    <property type="term" value="F:phosphatase activity"/>
    <property type="evidence" value="ECO:0007669"/>
    <property type="project" value="UniProtKB-ARBA"/>
</dbReference>
<keyword evidence="7" id="KW-1185">Reference proteome</keyword>
<reference evidence="6 7" key="1">
    <citation type="journal article" date="2024" name="Ann. Entomol. Soc. Am.">
        <title>Genomic analyses of the southern and eastern yellowjacket wasps (Hymenoptera: Vespidae) reveal evolutionary signatures of social life.</title>
        <authorList>
            <person name="Catto M.A."/>
            <person name="Caine P.B."/>
            <person name="Orr S.E."/>
            <person name="Hunt B.G."/>
            <person name="Goodisman M.A.D."/>
        </authorList>
    </citation>
    <scope>NUCLEOTIDE SEQUENCE [LARGE SCALE GENOMIC DNA]</scope>
    <source>
        <strain evidence="6">233</strain>
        <tissue evidence="6">Head and thorax</tissue>
    </source>
</reference>
<dbReference type="InterPro" id="IPR029033">
    <property type="entry name" value="His_PPase_superfam"/>
</dbReference>
<feature type="domain" description="CENPJ tubulin-binding region" evidence="5">
    <location>
        <begin position="218"/>
        <end position="263"/>
    </location>
</feature>
<dbReference type="Pfam" id="PF07202">
    <property type="entry name" value="Tcp10_C"/>
    <property type="match status" value="3"/>
</dbReference>
<evidence type="ECO:0000259" key="5">
    <source>
        <dbReference type="Pfam" id="PF25779"/>
    </source>
</evidence>
<feature type="domain" description="Centromere protein J C-terminal" evidence="4">
    <location>
        <begin position="1121"/>
        <end position="1149"/>
    </location>
</feature>
<feature type="domain" description="Centromere protein J C-terminal" evidence="4">
    <location>
        <begin position="1083"/>
        <end position="1116"/>
    </location>
</feature>
<name>A0ABD2BWL1_VESSQ</name>
<evidence type="ECO:0000256" key="1">
    <source>
        <dbReference type="ARBA" id="ARBA00005627"/>
    </source>
</evidence>
<proteinExistence type="inferred from homology"/>
<dbReference type="Proteomes" id="UP001607302">
    <property type="component" value="Unassembled WGS sequence"/>
</dbReference>
<dbReference type="Pfam" id="PF00300">
    <property type="entry name" value="His_Phos_1"/>
    <property type="match status" value="2"/>
</dbReference>
<protein>
    <submittedName>
        <fullName evidence="6">Centromere protein J-like</fullName>
    </submittedName>
</protein>
<dbReference type="CDD" id="cd07067">
    <property type="entry name" value="HP_PGM_like"/>
    <property type="match status" value="1"/>
</dbReference>
<evidence type="ECO:0000259" key="4">
    <source>
        <dbReference type="Pfam" id="PF07202"/>
    </source>
</evidence>
<comment type="similarity">
    <text evidence="1">Belongs to the TCP10 family.</text>
</comment>
<dbReference type="InterPro" id="IPR013078">
    <property type="entry name" value="His_Pase_superF_clade-1"/>
</dbReference>
<sequence>MDLEASLVERLQKLRQWQIEQQERLIRQQQEQRQKLTQEQLRMYEALRLPIQEIGLDSGNRTCESSWYEDVYLNTNTTDHANNCRQEQNDKNIKKIIQEQFTNDNNNINKSNYISLLTNSNTSSINESFQEEKSLTEFKKSSNVVSKQNLNKLKYQVEDDKDNVENDCNSNNENIYITSQKKKIHLIDHLLEGIEPLPPDKYIDRSFLIDDIPVPSPKKDFQTLLEEKLKEYKPIFNKESNDKIQNQVKRPFLKKGQGLARFRMIQTSKNIPVNVKSCTTPVSIKQINPTNNKNDNAKNKNKPKLSKNVPLRKCIAAINVSQQQLNLKNVPPPKRTYSEKNEVVLANIESNTNSNIIGINSSDIDLKTQREMEEIRIFELLEEKAENSSLCSTSSTVVAFLQQSTPFKIRQKIRDTENNINNPIQQDIVQEVSPKRLQLTDTQPISPNQKSESNINSFWETIPIENPNENLENMQILKKQNISNVSLKNKKSDQIFIQNHMKHVHDEINCDIQNSVCSNEVDVGLHVRFSEYNEYKTIGLTDNSSISSSESLSQKDYNDERAWSDCSELSDSSDTNIELMKSRTFKTNEVANETCDFINICTNKIMKEEIDQHEIKETQETIFKSELLKNRLLELEKEIDIFRKENAALSSQRQKLQEDYRSFLKEIKEKELILEDNKKRIDCLQEEKRKLIREKAVLESRLRDSQEKVHQNKLERQQILDLKEQLEKLQVELRSKENKWSAAQARHRSQMRILKMENIKLKEEVQRLTKTKTYNPKITKRIGTFSNTKALHQINEQLSEETKEVIKNDSSLEDDDKMSKTMLGAINSEHEYIKIDYEIDSHSNEDHNRNSNKSNNNDIPKEYEQSMQNIIKKRNLYENLLKDATSSSIEVSNVIKILELNKLRCESNDSRKNQNEKENENSKSQIDKDMCKDAKDKITLNYENDNDTLKASQKLPLASISPKELLHTYKRTISPKKLKTNEQVQCIEHPNGCTELWYPNGNVKKIFPDKGITKMLYYNGDVRETQKDGKVKYFYASTRTWHTTMPDGLEILEFPNGQVEKRSQNGMVEISFPDGSTQIIQVDGYEKWKLPDGTIAETFGNGEKVVILPNGQREIHTKDHKRREYPDGTVKLIYPDGIQETRYSNGRIRLKDQAGLGALSGAALFYYNAYGDCESSCVQNSWTTNFTPSVKWDHNWDRRDPKSLVKPLKINNEIDENKYNEEFAAKRAKHIRHLVLIRHGQYNTAGKVDSEKVLTELGRQQAETTGKRLAELDVSYSLIVRSTMTRAQETSKIIEKSLPNVPTEDDSLLTEGAPIPPEPPIGNWMSERYFYQDGPRIEAAFRKYFHRADPKQEKDTVTILVCHANVIRYFVCRALQFPPEAWMRMSLNHGSITWLCIYPNGRVTMHCLGDTGHMLPQNISVS</sequence>
<evidence type="ECO:0000313" key="6">
    <source>
        <dbReference type="EMBL" id="KAL2736994.1"/>
    </source>
</evidence>
<dbReference type="InterPro" id="IPR058029">
    <property type="entry name" value="Tubulin-bd_CENPJ"/>
</dbReference>
<accession>A0ABD2BWL1</accession>
<dbReference type="Gene3D" id="3.40.50.1240">
    <property type="entry name" value="Phosphoglycerate mutase-like"/>
    <property type="match status" value="1"/>
</dbReference>
<dbReference type="SMART" id="SM00855">
    <property type="entry name" value="PGAM"/>
    <property type="match status" value="1"/>
</dbReference>
<feature type="region of interest" description="Disordered" evidence="3">
    <location>
        <begin position="284"/>
        <end position="305"/>
    </location>
</feature>
<evidence type="ECO:0000313" key="7">
    <source>
        <dbReference type="Proteomes" id="UP001607302"/>
    </source>
</evidence>
<gene>
    <name evidence="6" type="ORF">V1478_002247</name>
</gene>
<evidence type="ECO:0000256" key="3">
    <source>
        <dbReference type="SAM" id="MobiDB-lite"/>
    </source>
</evidence>
<keyword evidence="2" id="KW-0175">Coiled coil</keyword>